<dbReference type="OrthoDB" id="2154146at2759"/>
<comment type="caution">
    <text evidence="2">The sequence shown here is derived from an EMBL/GenBank/DDBJ whole genome shotgun (WGS) entry which is preliminary data.</text>
</comment>
<evidence type="ECO:0008006" key="4">
    <source>
        <dbReference type="Google" id="ProtNLM"/>
    </source>
</evidence>
<feature type="region of interest" description="Disordered" evidence="1">
    <location>
        <begin position="1"/>
        <end position="86"/>
    </location>
</feature>
<dbReference type="AlphaFoldDB" id="A0A507FPQ8"/>
<accession>A0A507FPQ8</accession>
<feature type="compositionally biased region" description="Basic residues" evidence="1">
    <location>
        <begin position="10"/>
        <end position="19"/>
    </location>
</feature>
<dbReference type="Proteomes" id="UP000320333">
    <property type="component" value="Unassembled WGS sequence"/>
</dbReference>
<gene>
    <name evidence="2" type="ORF">CcCBS67573_g01408</name>
</gene>
<organism evidence="2 3">
    <name type="scientific">Chytriomyces confervae</name>
    <dbReference type="NCBI Taxonomy" id="246404"/>
    <lineage>
        <taxon>Eukaryota</taxon>
        <taxon>Fungi</taxon>
        <taxon>Fungi incertae sedis</taxon>
        <taxon>Chytridiomycota</taxon>
        <taxon>Chytridiomycota incertae sedis</taxon>
        <taxon>Chytridiomycetes</taxon>
        <taxon>Chytridiales</taxon>
        <taxon>Chytriomycetaceae</taxon>
        <taxon>Chytriomyces</taxon>
    </lineage>
</organism>
<dbReference type="PANTHER" id="PTHR34066:SF1">
    <property type="entry name" value="DUF1764 FAMILY PROTEIN"/>
    <property type="match status" value="1"/>
</dbReference>
<reference evidence="2 3" key="1">
    <citation type="journal article" date="2019" name="Sci. Rep.">
        <title>Comparative genomics of chytrid fungi reveal insights into the obligate biotrophic and pathogenic lifestyle of Synchytrium endobioticum.</title>
        <authorList>
            <person name="van de Vossenberg B.T.L.H."/>
            <person name="Warris S."/>
            <person name="Nguyen H.D.T."/>
            <person name="van Gent-Pelzer M.P.E."/>
            <person name="Joly D.L."/>
            <person name="van de Geest H.C."/>
            <person name="Bonants P.J.M."/>
            <person name="Smith D.S."/>
            <person name="Levesque C.A."/>
            <person name="van der Lee T.A.J."/>
        </authorList>
    </citation>
    <scope>NUCLEOTIDE SEQUENCE [LARGE SCALE GENOMIC DNA]</scope>
    <source>
        <strain evidence="2 3">CBS 675.73</strain>
    </source>
</reference>
<keyword evidence="3" id="KW-1185">Reference proteome</keyword>
<feature type="compositionally biased region" description="Basic and acidic residues" evidence="1">
    <location>
        <begin position="48"/>
        <end position="63"/>
    </location>
</feature>
<dbReference type="InterPro" id="IPR013885">
    <property type="entry name" value="DUF1764_euk"/>
</dbReference>
<feature type="compositionally biased region" description="Polar residues" evidence="1">
    <location>
        <begin position="27"/>
        <end position="40"/>
    </location>
</feature>
<proteinExistence type="predicted"/>
<evidence type="ECO:0000313" key="2">
    <source>
        <dbReference type="EMBL" id="TPX77316.1"/>
    </source>
</evidence>
<dbReference type="Pfam" id="PF08576">
    <property type="entry name" value="DUF1764"/>
    <property type="match status" value="1"/>
</dbReference>
<name>A0A507FPQ8_9FUNG</name>
<dbReference type="EMBL" id="QEAP01000023">
    <property type="protein sequence ID" value="TPX77316.1"/>
    <property type="molecule type" value="Genomic_DNA"/>
</dbReference>
<dbReference type="PANTHER" id="PTHR34066">
    <property type="entry name" value="GROWTH FACTOR 2"/>
    <property type="match status" value="1"/>
</dbReference>
<feature type="region of interest" description="Disordered" evidence="1">
    <location>
        <begin position="111"/>
        <end position="143"/>
    </location>
</feature>
<protein>
    <recommendedName>
        <fullName evidence="4">DUF1764 domain-containing protein</fullName>
    </recommendedName>
</protein>
<evidence type="ECO:0000313" key="3">
    <source>
        <dbReference type="Proteomes" id="UP000320333"/>
    </source>
</evidence>
<evidence type="ECO:0000256" key="1">
    <source>
        <dbReference type="SAM" id="MobiDB-lite"/>
    </source>
</evidence>
<sequence>MSEIDDIFGTKKKGAKKAKSTAASDSPIETSEPSSASTKKSALKRKKSGSEKGDISTTKHSEPSNKATAVAKKVKLAAPTSVEPAVSDKAVQPVKKAAVETVDFRFAVPTVRPIPPKSKEGDVDDGFADSRGLKSGSRKSTDDGLRVFDNVELQIGSGSGDTPQCPFECWCCF</sequence>